<dbReference type="AlphaFoldDB" id="A0A6L7IRQ4"/>
<organism evidence="2 3">
    <name type="scientific">Eggerthella guodeyinii</name>
    <dbReference type="NCBI Taxonomy" id="2690837"/>
    <lineage>
        <taxon>Bacteria</taxon>
        <taxon>Bacillati</taxon>
        <taxon>Actinomycetota</taxon>
        <taxon>Coriobacteriia</taxon>
        <taxon>Eggerthellales</taxon>
        <taxon>Eggerthellaceae</taxon>
        <taxon>Eggerthella</taxon>
    </lineage>
</organism>
<feature type="domain" description="NAD-dependent epimerase/dehydratase" evidence="1">
    <location>
        <begin position="4"/>
        <end position="81"/>
    </location>
</feature>
<protein>
    <submittedName>
        <fullName evidence="2">Saccharopine dehydrogenase NADP-binding domain-containing protein</fullName>
    </submittedName>
</protein>
<evidence type="ECO:0000259" key="1">
    <source>
        <dbReference type="Pfam" id="PF01370"/>
    </source>
</evidence>
<dbReference type="RefSeq" id="WP_160942078.1">
    <property type="nucleotide sequence ID" value="NZ_CP063310.1"/>
</dbReference>
<accession>A0A6L7IRQ4</accession>
<gene>
    <name evidence="2" type="ORF">GS424_001410</name>
</gene>
<dbReference type="InterPro" id="IPR036291">
    <property type="entry name" value="NAD(P)-bd_dom_sf"/>
</dbReference>
<dbReference type="KEGG" id="egd:GS424_001410"/>
<dbReference type="Gene3D" id="3.40.50.720">
    <property type="entry name" value="NAD(P)-binding Rossmann-like Domain"/>
    <property type="match status" value="1"/>
</dbReference>
<sequence length="182" mass="19936">MATIVLVGGNGYIGREITRQWLKRDPEAQLYVTSRSDRREIEDERVHHAQVDVNDEAAFEGALPETVDYLVNLAYGSMDAMKTMRAFAERHGVQAIGNVGIDGAAAGEGFADFADMKARELEALREGAVPVVNYDLTVAYGADRDDDLLRAIRAGALDALPPVHVEVVARLLIDRLTKAWLA</sequence>
<dbReference type="Proteomes" id="UP000478463">
    <property type="component" value="Chromosome"/>
</dbReference>
<reference evidence="2 3" key="1">
    <citation type="submission" date="2020-10" db="EMBL/GenBank/DDBJ databases">
        <title>Eggerthella sp. nov., isolated from human feces.</title>
        <authorList>
            <person name="Yajun G."/>
        </authorList>
    </citation>
    <scope>NUCLEOTIDE SEQUENCE [LARGE SCALE GENOMIC DNA]</scope>
    <source>
        <strain evidence="2 3">HF-1101</strain>
    </source>
</reference>
<dbReference type="InterPro" id="IPR001509">
    <property type="entry name" value="Epimerase_deHydtase"/>
</dbReference>
<proteinExistence type="predicted"/>
<name>A0A6L7IRQ4_9ACTN</name>
<dbReference type="EMBL" id="CP063310">
    <property type="protein sequence ID" value="QOS68558.1"/>
    <property type="molecule type" value="Genomic_DNA"/>
</dbReference>
<dbReference type="Pfam" id="PF01370">
    <property type="entry name" value="Epimerase"/>
    <property type="match status" value="1"/>
</dbReference>
<evidence type="ECO:0000313" key="3">
    <source>
        <dbReference type="Proteomes" id="UP000478463"/>
    </source>
</evidence>
<dbReference type="SUPFAM" id="SSF51735">
    <property type="entry name" value="NAD(P)-binding Rossmann-fold domains"/>
    <property type="match status" value="1"/>
</dbReference>
<evidence type="ECO:0000313" key="2">
    <source>
        <dbReference type="EMBL" id="QOS68558.1"/>
    </source>
</evidence>